<keyword evidence="7" id="KW-0255">Endonuclease</keyword>
<dbReference type="InterPro" id="IPR036397">
    <property type="entry name" value="RNaseH_sf"/>
</dbReference>
<dbReference type="EMBL" id="BQNB010010872">
    <property type="protein sequence ID" value="GJS83048.1"/>
    <property type="molecule type" value="Genomic_DNA"/>
</dbReference>
<keyword evidence="9" id="KW-0067">ATP-binding</keyword>
<keyword evidence="10" id="KW-0460">Magnesium</keyword>
<keyword evidence="4" id="KW-0540">Nuclease</keyword>
<dbReference type="PANTHER" id="PTHR42648">
    <property type="entry name" value="TRANSPOSASE, PUTATIVE-RELATED"/>
    <property type="match status" value="1"/>
</dbReference>
<evidence type="ECO:0000259" key="16">
    <source>
        <dbReference type="Pfam" id="PF22936"/>
    </source>
</evidence>
<sequence length="405" mass="46453">MTGDHSQLINFVHKFLGTLKFGNDQIAKIMGYGDYQIGNITISRVYYVEGLGHNLFSIGQFCDSDLEVAFRKHTCFVCNLEDDYSRFTWVKFLASKDEASDFIIKFLKMIQVRLNTPVRNIRTDNGTEFVNQTLRSYYESVVARTMLIYAKSPLFLWAEAIATACYTQNRSIIRRRHGKTPYDALHDRKPDLSCLHVFGALCYPNNDSEVLGKLQAKADIGFDEITKMQFSLMILFTKILLDDSGRLKDHHLNVRLSTSYCRPKNFKTSNDGNRHGRMAKYKKEIHEFKRLQVWELVAVSSPKSRGGARSLGRSTSGSAQFLGDKLVSWSSKKQKSTAISSTEIPLYCDNKSVIALCCNNVQHSRAKHIDVRYHFINEQVENDIVELYFVRTEYQLADIFIKPLP</sequence>
<keyword evidence="5" id="KW-0479">Metal-binding</keyword>
<evidence type="ECO:0000256" key="5">
    <source>
        <dbReference type="ARBA" id="ARBA00022723"/>
    </source>
</evidence>
<evidence type="ECO:0000313" key="18">
    <source>
        <dbReference type="Proteomes" id="UP001151760"/>
    </source>
</evidence>
<keyword evidence="18" id="KW-1185">Reference proteome</keyword>
<dbReference type="Gene3D" id="3.30.420.10">
    <property type="entry name" value="Ribonuclease H-like superfamily/Ribonuclease H"/>
    <property type="match status" value="1"/>
</dbReference>
<evidence type="ECO:0000256" key="14">
    <source>
        <dbReference type="ARBA" id="ARBA00023113"/>
    </source>
</evidence>
<proteinExistence type="predicted"/>
<dbReference type="InterPro" id="IPR039537">
    <property type="entry name" value="Retrotran_Ty1/copia-like"/>
</dbReference>
<protein>
    <submittedName>
        <fullName evidence="17">Retrovirus-related pol polyprotein from transposon TNT 1-94</fullName>
    </submittedName>
</protein>
<keyword evidence="6" id="KW-0547">Nucleotide-binding</keyword>
<name>A0ABQ4Z2E7_9ASTR</name>
<evidence type="ECO:0000256" key="2">
    <source>
        <dbReference type="ARBA" id="ARBA00022612"/>
    </source>
</evidence>
<evidence type="ECO:0000256" key="3">
    <source>
        <dbReference type="ARBA" id="ARBA00022670"/>
    </source>
</evidence>
<evidence type="ECO:0000256" key="10">
    <source>
        <dbReference type="ARBA" id="ARBA00022842"/>
    </source>
</evidence>
<keyword evidence="8" id="KW-0378">Hydrolase</keyword>
<dbReference type="SUPFAM" id="SSF53098">
    <property type="entry name" value="Ribonuclease H-like"/>
    <property type="match status" value="1"/>
</dbReference>
<evidence type="ECO:0000256" key="12">
    <source>
        <dbReference type="ARBA" id="ARBA00022918"/>
    </source>
</evidence>
<feature type="domain" description="Retrovirus-related Pol polyprotein from transposon TNT 1-94-like beta-barrel" evidence="16">
    <location>
        <begin position="1"/>
        <end position="63"/>
    </location>
</feature>
<dbReference type="Pfam" id="PF22936">
    <property type="entry name" value="Pol_BBD"/>
    <property type="match status" value="1"/>
</dbReference>
<evidence type="ECO:0000256" key="6">
    <source>
        <dbReference type="ARBA" id="ARBA00022741"/>
    </source>
</evidence>
<evidence type="ECO:0000256" key="11">
    <source>
        <dbReference type="ARBA" id="ARBA00022908"/>
    </source>
</evidence>
<comment type="function">
    <text evidence="1">The aspartyl protease (PR) mediates the proteolytic cleavages of the Gag and Gag-Pol polyproteins after assembly of the VLP.</text>
</comment>
<accession>A0ABQ4Z2E7</accession>
<keyword evidence="13" id="KW-0548">Nucleotidyltransferase</keyword>
<dbReference type="InterPro" id="IPR012337">
    <property type="entry name" value="RNaseH-like_sf"/>
</dbReference>
<keyword evidence="14" id="KW-0917">Virion maturation</keyword>
<organism evidence="17 18">
    <name type="scientific">Tanacetum coccineum</name>
    <dbReference type="NCBI Taxonomy" id="301880"/>
    <lineage>
        <taxon>Eukaryota</taxon>
        <taxon>Viridiplantae</taxon>
        <taxon>Streptophyta</taxon>
        <taxon>Embryophyta</taxon>
        <taxon>Tracheophyta</taxon>
        <taxon>Spermatophyta</taxon>
        <taxon>Magnoliopsida</taxon>
        <taxon>eudicotyledons</taxon>
        <taxon>Gunneridae</taxon>
        <taxon>Pentapetalae</taxon>
        <taxon>asterids</taxon>
        <taxon>campanulids</taxon>
        <taxon>Asterales</taxon>
        <taxon>Asteraceae</taxon>
        <taxon>Asteroideae</taxon>
        <taxon>Anthemideae</taxon>
        <taxon>Anthemidinae</taxon>
        <taxon>Tanacetum</taxon>
    </lineage>
</organism>
<dbReference type="PANTHER" id="PTHR42648:SF11">
    <property type="entry name" value="TRANSPOSON TY4-P GAG-POL POLYPROTEIN"/>
    <property type="match status" value="1"/>
</dbReference>
<keyword evidence="11" id="KW-0229">DNA integration</keyword>
<reference evidence="17" key="1">
    <citation type="journal article" date="2022" name="Int. J. Mol. Sci.">
        <title>Draft Genome of Tanacetum Coccineum: Genomic Comparison of Closely Related Tanacetum-Family Plants.</title>
        <authorList>
            <person name="Yamashiro T."/>
            <person name="Shiraishi A."/>
            <person name="Nakayama K."/>
            <person name="Satake H."/>
        </authorList>
    </citation>
    <scope>NUCLEOTIDE SEQUENCE</scope>
</reference>
<comment type="caution">
    <text evidence="17">The sequence shown here is derived from an EMBL/GenBank/DDBJ whole genome shotgun (WGS) entry which is preliminary data.</text>
</comment>
<evidence type="ECO:0000256" key="7">
    <source>
        <dbReference type="ARBA" id="ARBA00022759"/>
    </source>
</evidence>
<reference evidence="17" key="2">
    <citation type="submission" date="2022-01" db="EMBL/GenBank/DDBJ databases">
        <authorList>
            <person name="Yamashiro T."/>
            <person name="Shiraishi A."/>
            <person name="Satake H."/>
            <person name="Nakayama K."/>
        </authorList>
    </citation>
    <scope>NUCLEOTIDE SEQUENCE</scope>
</reference>
<evidence type="ECO:0000256" key="9">
    <source>
        <dbReference type="ARBA" id="ARBA00022840"/>
    </source>
</evidence>
<evidence type="ECO:0000256" key="15">
    <source>
        <dbReference type="ARBA" id="ARBA00023172"/>
    </source>
</evidence>
<dbReference type="InterPro" id="IPR054722">
    <property type="entry name" value="PolX-like_BBD"/>
</dbReference>
<keyword evidence="2" id="KW-1188">Viral release from host cell</keyword>
<keyword evidence="15" id="KW-0233">DNA recombination</keyword>
<evidence type="ECO:0000313" key="17">
    <source>
        <dbReference type="EMBL" id="GJS83048.1"/>
    </source>
</evidence>
<evidence type="ECO:0000256" key="8">
    <source>
        <dbReference type="ARBA" id="ARBA00022801"/>
    </source>
</evidence>
<evidence type="ECO:0000256" key="1">
    <source>
        <dbReference type="ARBA" id="ARBA00002180"/>
    </source>
</evidence>
<evidence type="ECO:0000256" key="4">
    <source>
        <dbReference type="ARBA" id="ARBA00022722"/>
    </source>
</evidence>
<keyword evidence="13" id="KW-0239">DNA-directed DNA polymerase</keyword>
<dbReference type="Proteomes" id="UP001151760">
    <property type="component" value="Unassembled WGS sequence"/>
</dbReference>
<keyword evidence="12" id="KW-0695">RNA-directed DNA polymerase</keyword>
<keyword evidence="3" id="KW-0645">Protease</keyword>
<evidence type="ECO:0000256" key="13">
    <source>
        <dbReference type="ARBA" id="ARBA00022932"/>
    </source>
</evidence>
<keyword evidence="13" id="KW-0808">Transferase</keyword>
<gene>
    <name evidence="17" type="ORF">Tco_0749589</name>
</gene>
<dbReference type="CDD" id="cd09272">
    <property type="entry name" value="RNase_HI_RT_Ty1"/>
    <property type="match status" value="1"/>
</dbReference>